<dbReference type="PANTHER" id="PTHR32141:SF179">
    <property type="entry name" value="F-BOX DOMAIN-CONTAINING PROTEIN"/>
    <property type="match status" value="1"/>
</dbReference>
<reference evidence="3" key="1">
    <citation type="submission" date="2022-08" db="EMBL/GenBank/DDBJ databases">
        <authorList>
            <person name="Marques A."/>
        </authorList>
    </citation>
    <scope>NUCLEOTIDE SEQUENCE</scope>
    <source>
        <strain evidence="3">RhyPub2mFocal</strain>
        <tissue evidence="3">Leaves</tissue>
    </source>
</reference>
<dbReference type="Pfam" id="PF00646">
    <property type="entry name" value="F-box"/>
    <property type="match status" value="1"/>
</dbReference>
<dbReference type="Gene3D" id="3.80.10.10">
    <property type="entry name" value="Ribonuclease Inhibitor"/>
    <property type="match status" value="1"/>
</dbReference>
<dbReference type="Pfam" id="PF24758">
    <property type="entry name" value="LRR_At5g56370"/>
    <property type="match status" value="1"/>
</dbReference>
<dbReference type="CDD" id="cd22160">
    <property type="entry name" value="F-box_AtFBL13-like"/>
    <property type="match status" value="1"/>
</dbReference>
<organism evidence="3 4">
    <name type="scientific">Rhynchospora pubera</name>
    <dbReference type="NCBI Taxonomy" id="906938"/>
    <lineage>
        <taxon>Eukaryota</taxon>
        <taxon>Viridiplantae</taxon>
        <taxon>Streptophyta</taxon>
        <taxon>Embryophyta</taxon>
        <taxon>Tracheophyta</taxon>
        <taxon>Spermatophyta</taxon>
        <taxon>Magnoliopsida</taxon>
        <taxon>Liliopsida</taxon>
        <taxon>Poales</taxon>
        <taxon>Cyperaceae</taxon>
        <taxon>Cyperoideae</taxon>
        <taxon>Rhynchosporeae</taxon>
        <taxon>Rhynchospora</taxon>
    </lineage>
</organism>
<dbReference type="InterPro" id="IPR032675">
    <property type="entry name" value="LRR_dom_sf"/>
</dbReference>
<keyword evidence="4" id="KW-1185">Reference proteome</keyword>
<proteinExistence type="predicted"/>
<evidence type="ECO:0000313" key="4">
    <source>
        <dbReference type="Proteomes" id="UP001140206"/>
    </source>
</evidence>
<dbReference type="InterPro" id="IPR001810">
    <property type="entry name" value="F-box_dom"/>
</dbReference>
<dbReference type="PANTHER" id="PTHR32141">
    <property type="match status" value="1"/>
</dbReference>
<dbReference type="PROSITE" id="PS50181">
    <property type="entry name" value="FBOX"/>
    <property type="match status" value="1"/>
</dbReference>
<dbReference type="InterPro" id="IPR055411">
    <property type="entry name" value="LRR_FXL15/At3g58940/PEG3-like"/>
</dbReference>
<comment type="caution">
    <text evidence="3">The sequence shown here is derived from an EMBL/GenBank/DDBJ whole genome shotgun (WGS) entry which is preliminary data.</text>
</comment>
<protein>
    <submittedName>
        <fullName evidence="3">F-box/RNI-like/FBD-like domains-containing protein</fullName>
    </submittedName>
</protein>
<dbReference type="AlphaFoldDB" id="A0AAV8F5C5"/>
<dbReference type="InterPro" id="IPR055302">
    <property type="entry name" value="F-box_dom-containing"/>
</dbReference>
<dbReference type="SUPFAM" id="SSF52047">
    <property type="entry name" value="RNI-like"/>
    <property type="match status" value="1"/>
</dbReference>
<sequence>MASATARLSPRKRKRETKPTPVPVPVAVPVAVPEPPRPDGPDLISQLPDSILHSILSLLPIKDAVRTGVLSSRWSPLWKAAPLRLDNSSFDPNPQLSPPYWSWVAIFRIFDSHRGPIESLSLTLFTPSEMDRFVESAVQRGIRRLNLVASYNKAAYDYELPAFLLLCNSLHHLSLRGCTFPQALLPSIFPNLRELRLSHVRLPTDLLSKCGSLQTLYLTSSRGESETPIDISSQSLRKLVFYSYSKQPTELIIRDAPNLESLMIGQETTMLCKLTILNAPKLQLLGFLNANSSALQLGATLIERREEPSIIFPPTFRVTKTPCHMSMLSSVKTLAIEVEGYFEKTIPHLLRCFPYLENLDILKYEGNCDKCFLTKGMWEEQGSLCFLDHLKTVTVKGFSGDQCDVELLSYLVVHGKVLRKIILLCSKHISKKFVETKKRQFCIEMRASSDLVLVFFRDTKRSIHFSLWNDMIL</sequence>
<gene>
    <name evidence="3" type="ORF">LUZ62_039560</name>
</gene>
<dbReference type="SUPFAM" id="SSF81383">
    <property type="entry name" value="F-box domain"/>
    <property type="match status" value="1"/>
</dbReference>
<name>A0AAV8F5C5_9POAL</name>
<dbReference type="InterPro" id="IPR053781">
    <property type="entry name" value="F-box_AtFBL13-like"/>
</dbReference>
<dbReference type="Proteomes" id="UP001140206">
    <property type="component" value="Chromosome 2"/>
</dbReference>
<dbReference type="InterPro" id="IPR006566">
    <property type="entry name" value="FBD"/>
</dbReference>
<feature type="region of interest" description="Disordered" evidence="1">
    <location>
        <begin position="1"/>
        <end position="40"/>
    </location>
</feature>
<feature type="domain" description="F-box" evidence="2">
    <location>
        <begin position="41"/>
        <end position="93"/>
    </location>
</feature>
<evidence type="ECO:0000256" key="1">
    <source>
        <dbReference type="SAM" id="MobiDB-lite"/>
    </source>
</evidence>
<accession>A0AAV8F5C5</accession>
<dbReference type="EMBL" id="JAMFTS010000002">
    <property type="protein sequence ID" value="KAJ4788314.1"/>
    <property type="molecule type" value="Genomic_DNA"/>
</dbReference>
<evidence type="ECO:0000313" key="3">
    <source>
        <dbReference type="EMBL" id="KAJ4788314.1"/>
    </source>
</evidence>
<evidence type="ECO:0000259" key="2">
    <source>
        <dbReference type="PROSITE" id="PS50181"/>
    </source>
</evidence>
<dbReference type="InterPro" id="IPR036047">
    <property type="entry name" value="F-box-like_dom_sf"/>
</dbReference>
<dbReference type="Pfam" id="PF08387">
    <property type="entry name" value="FBD"/>
    <property type="match status" value="1"/>
</dbReference>